<sequence>NLNLDLEIIIIDDNSPDGTFEVATELASKYGNIKTLKRPGKMGLASAISDGLRLASGKYVAVMDADLQHPPETLAKMIEEAKKGK</sequence>
<dbReference type="GO" id="GO:0004582">
    <property type="term" value="F:dolichyl-phosphate beta-D-mannosyltransferase activity"/>
    <property type="evidence" value="ECO:0007669"/>
    <property type="project" value="InterPro"/>
</dbReference>
<feature type="domain" description="Glycosyltransferase 2-like" evidence="4">
    <location>
        <begin position="4"/>
        <end position="83"/>
    </location>
</feature>
<dbReference type="PANTHER" id="PTHR43398">
    <property type="entry name" value="DOLICHOL-PHOSPHATE MANNOSYLTRANSFERASE SUBUNIT 1"/>
    <property type="match status" value="1"/>
</dbReference>
<dbReference type="GO" id="GO:0035269">
    <property type="term" value="P:protein O-linked glycosylation via mannose"/>
    <property type="evidence" value="ECO:0007669"/>
    <property type="project" value="TreeGrafter"/>
</dbReference>
<feature type="non-terminal residue" evidence="5">
    <location>
        <position position="1"/>
    </location>
</feature>
<dbReference type="GO" id="GO:0006488">
    <property type="term" value="P:dolichol-linked oligosaccharide biosynthetic process"/>
    <property type="evidence" value="ECO:0007669"/>
    <property type="project" value="TreeGrafter"/>
</dbReference>
<comment type="caution">
    <text evidence="5">The sequence shown here is derived from an EMBL/GenBank/DDBJ whole genome shotgun (WGS) entry which is preliminary data.</text>
</comment>
<reference evidence="5" key="2">
    <citation type="journal article" date="2014" name="ISME J.">
        <title>Microbial stratification in low pH oxic and suboxic macroscopic growths along an acid mine drainage.</title>
        <authorList>
            <person name="Mendez-Garcia C."/>
            <person name="Mesa V."/>
            <person name="Sprenger R.R."/>
            <person name="Richter M."/>
            <person name="Diez M.S."/>
            <person name="Solano J."/>
            <person name="Bargiela R."/>
            <person name="Golyshina O.V."/>
            <person name="Manteca A."/>
            <person name="Ramos J.L."/>
            <person name="Gallego J.R."/>
            <person name="Llorente I."/>
            <person name="Martins Dos Santos V.A."/>
            <person name="Jensen O.N."/>
            <person name="Pelaez A.I."/>
            <person name="Sanchez J."/>
            <person name="Ferrer M."/>
        </authorList>
    </citation>
    <scope>NUCLEOTIDE SEQUENCE</scope>
</reference>
<dbReference type="InterPro" id="IPR039528">
    <property type="entry name" value="DPM1-like"/>
</dbReference>
<comment type="similarity">
    <text evidence="1">Belongs to the glycosyltransferase 2 family.</text>
</comment>
<evidence type="ECO:0000259" key="4">
    <source>
        <dbReference type="Pfam" id="PF00535"/>
    </source>
</evidence>
<evidence type="ECO:0000313" key="5">
    <source>
        <dbReference type="EMBL" id="EQD51527.1"/>
    </source>
</evidence>
<evidence type="ECO:0000256" key="2">
    <source>
        <dbReference type="ARBA" id="ARBA00022676"/>
    </source>
</evidence>
<dbReference type="EMBL" id="AUZZ01004893">
    <property type="protein sequence ID" value="EQD51527.1"/>
    <property type="molecule type" value="Genomic_DNA"/>
</dbReference>
<dbReference type="PANTHER" id="PTHR43398:SF1">
    <property type="entry name" value="DOLICHOL-PHOSPHATE MANNOSYLTRANSFERASE SUBUNIT 1"/>
    <property type="match status" value="1"/>
</dbReference>
<dbReference type="GO" id="GO:0016020">
    <property type="term" value="C:membrane"/>
    <property type="evidence" value="ECO:0007669"/>
    <property type="project" value="GOC"/>
</dbReference>
<keyword evidence="2" id="KW-0328">Glycosyltransferase</keyword>
<evidence type="ECO:0000256" key="3">
    <source>
        <dbReference type="ARBA" id="ARBA00022679"/>
    </source>
</evidence>
<dbReference type="EC" id="2.-.-.-" evidence="5"/>
<protein>
    <submittedName>
        <fullName evidence="5">Glycosyl transferase, family 2 domain protein</fullName>
        <ecNumber evidence="5">2.-.-.-</ecNumber>
    </submittedName>
</protein>
<name>T1A3L3_9ZZZZ</name>
<evidence type="ECO:0000256" key="1">
    <source>
        <dbReference type="ARBA" id="ARBA00006739"/>
    </source>
</evidence>
<dbReference type="Gene3D" id="3.90.550.10">
    <property type="entry name" value="Spore Coat Polysaccharide Biosynthesis Protein SpsA, Chain A"/>
    <property type="match status" value="1"/>
</dbReference>
<dbReference type="Pfam" id="PF00535">
    <property type="entry name" value="Glycos_transf_2"/>
    <property type="match status" value="1"/>
</dbReference>
<proteinExistence type="inferred from homology"/>
<gene>
    <name evidence="5" type="ORF">B2A_06860</name>
</gene>
<dbReference type="SUPFAM" id="SSF53448">
    <property type="entry name" value="Nucleotide-diphospho-sugar transferases"/>
    <property type="match status" value="1"/>
</dbReference>
<accession>T1A3L3</accession>
<keyword evidence="3 5" id="KW-0808">Transferase</keyword>
<reference evidence="5" key="1">
    <citation type="submission" date="2013-08" db="EMBL/GenBank/DDBJ databases">
        <authorList>
            <person name="Mendez C."/>
            <person name="Richter M."/>
            <person name="Ferrer M."/>
            <person name="Sanchez J."/>
        </authorList>
    </citation>
    <scope>NUCLEOTIDE SEQUENCE</scope>
</reference>
<organism evidence="5">
    <name type="scientific">mine drainage metagenome</name>
    <dbReference type="NCBI Taxonomy" id="410659"/>
    <lineage>
        <taxon>unclassified sequences</taxon>
        <taxon>metagenomes</taxon>
        <taxon>ecological metagenomes</taxon>
    </lineage>
</organism>
<dbReference type="InterPro" id="IPR029044">
    <property type="entry name" value="Nucleotide-diphossugar_trans"/>
</dbReference>
<dbReference type="AlphaFoldDB" id="T1A3L3"/>
<dbReference type="InterPro" id="IPR001173">
    <property type="entry name" value="Glyco_trans_2-like"/>
</dbReference>
<dbReference type="GO" id="GO:0006506">
    <property type="term" value="P:GPI anchor biosynthetic process"/>
    <property type="evidence" value="ECO:0007669"/>
    <property type="project" value="TreeGrafter"/>
</dbReference>